<reference evidence="1 2" key="1">
    <citation type="submission" date="2020-08" db="EMBL/GenBank/DDBJ databases">
        <title>Genomic Encyclopedia of Type Strains, Phase IV (KMG-V): Genome sequencing to study the core and pangenomes of soil and plant-associated prokaryotes.</title>
        <authorList>
            <person name="Whitman W."/>
        </authorList>
    </citation>
    <scope>NUCLEOTIDE SEQUENCE [LARGE SCALE GENOMIC DNA]</scope>
    <source>
        <strain evidence="1 2">SEMIA 4089</strain>
    </source>
</reference>
<gene>
    <name evidence="1" type="ORF">GGD57_000848</name>
</gene>
<protein>
    <submittedName>
        <fullName evidence="1">Antitoxin ParD1/3/4</fullName>
    </submittedName>
</protein>
<dbReference type="Proteomes" id="UP000540909">
    <property type="component" value="Unassembled WGS sequence"/>
</dbReference>
<dbReference type="GO" id="GO:0006355">
    <property type="term" value="P:regulation of DNA-templated transcription"/>
    <property type="evidence" value="ECO:0007669"/>
    <property type="project" value="InterPro"/>
</dbReference>
<evidence type="ECO:0000313" key="2">
    <source>
        <dbReference type="Proteomes" id="UP000540909"/>
    </source>
</evidence>
<evidence type="ECO:0000313" key="1">
    <source>
        <dbReference type="EMBL" id="MBB4234299.1"/>
    </source>
</evidence>
<organism evidence="1 2">
    <name type="scientific">Rhizobium esperanzae</name>
    <dbReference type="NCBI Taxonomy" id="1967781"/>
    <lineage>
        <taxon>Bacteria</taxon>
        <taxon>Pseudomonadati</taxon>
        <taxon>Pseudomonadota</taxon>
        <taxon>Alphaproteobacteria</taxon>
        <taxon>Hyphomicrobiales</taxon>
        <taxon>Rhizobiaceae</taxon>
        <taxon>Rhizobium/Agrobacterium group</taxon>
        <taxon>Rhizobium</taxon>
    </lineage>
</organism>
<dbReference type="AlphaFoldDB" id="A0A7W6W3B6"/>
<sequence>MTRVLDGGAQRFYHSVGEWQFGPRDGRKPARAGGIESMAKMTISLPDNLADYVARRVASGRYSSVSTYLTELILKDQDHRKLDDDEICEILRLAEESGISDRRIADILLETKAKLRDINL</sequence>
<name>A0A7W6W3B6_9HYPH</name>
<dbReference type="InterPro" id="IPR010985">
    <property type="entry name" value="Ribbon_hlx_hlx"/>
</dbReference>
<accession>A0A7W6W3B6</accession>
<proteinExistence type="predicted"/>
<dbReference type="EMBL" id="JACIFY010000002">
    <property type="protein sequence ID" value="MBB4234299.1"/>
    <property type="molecule type" value="Genomic_DNA"/>
</dbReference>
<dbReference type="SUPFAM" id="SSF47598">
    <property type="entry name" value="Ribbon-helix-helix"/>
    <property type="match status" value="1"/>
</dbReference>
<comment type="caution">
    <text evidence="1">The sequence shown here is derived from an EMBL/GenBank/DDBJ whole genome shotgun (WGS) entry which is preliminary data.</text>
</comment>